<dbReference type="InterPro" id="IPR009057">
    <property type="entry name" value="Homeodomain-like_sf"/>
</dbReference>
<dbReference type="AlphaFoldDB" id="A2SKZ3"/>
<sequence length="325" mass="35879">MGHDRAFSTLHLPPGQRVARWTEAASDRFVESRFKVQDPDRFVASMLHRDLAELSVTRITSVGHGFKHITRSQRQVARAHEDFFLVSVQLEGSCWIAQGGRETRLAPGQFAIYDTRRPYELLLEEDYQQAVLRIPCATLMARAPDCDAQTAQAISAASSSARRLIHQVREACRGTRLSRPALAEALLGAVGGGLRGDADSRAATPHSRRTLLARIKAHVVAHLGDPQLSVPGIAATLGLSTSYLHQLFRSEGSTLERWIWAQRLAACERALIDPRAARHTLTQIAYSHGFSDAAHFSRSFQQRYGASPREYRKSAATVPAAGPRD</sequence>
<evidence type="ECO:0000259" key="5">
    <source>
        <dbReference type="PROSITE" id="PS01124"/>
    </source>
</evidence>
<keyword evidence="2" id="KW-0238">DNA-binding</keyword>
<evidence type="ECO:0000313" key="6">
    <source>
        <dbReference type="EMBL" id="ABM96232.1"/>
    </source>
</evidence>
<dbReference type="EMBL" id="CP000555">
    <property type="protein sequence ID" value="ABM96232.1"/>
    <property type="molecule type" value="Genomic_DNA"/>
</dbReference>
<evidence type="ECO:0000256" key="4">
    <source>
        <dbReference type="SAM" id="MobiDB-lite"/>
    </source>
</evidence>
<keyword evidence="7" id="KW-1185">Reference proteome</keyword>
<dbReference type="HOGENOM" id="CLU_049704_4_1_4"/>
<dbReference type="RefSeq" id="WP_011830855.1">
    <property type="nucleotide sequence ID" value="NC_008825.1"/>
</dbReference>
<accession>A2SKZ3</accession>
<dbReference type="InterPro" id="IPR020449">
    <property type="entry name" value="Tscrpt_reg_AraC-type_HTH"/>
</dbReference>
<evidence type="ECO:0000313" key="7">
    <source>
        <dbReference type="Proteomes" id="UP000000366"/>
    </source>
</evidence>
<feature type="region of interest" description="Disordered" evidence="4">
    <location>
        <begin position="305"/>
        <end position="325"/>
    </location>
</feature>
<dbReference type="KEGG" id="mpt:Mpe_A3279"/>
<reference evidence="6 7" key="1">
    <citation type="journal article" date="2007" name="J. Bacteriol.">
        <title>Whole-genome analysis of the methyl tert-butyl ether-degrading beta-proteobacterium Methylibium petroleiphilum PM1.</title>
        <authorList>
            <person name="Kane S.R."/>
            <person name="Chakicherla A.Y."/>
            <person name="Chain P.S.G."/>
            <person name="Schmidt R."/>
            <person name="Shin M.W."/>
            <person name="Legler T.C."/>
            <person name="Scow K.M."/>
            <person name="Larimer F.W."/>
            <person name="Lucas S.M."/>
            <person name="Richardson P.M."/>
            <person name="Hristova K.R."/>
        </authorList>
    </citation>
    <scope>NUCLEOTIDE SEQUENCE [LARGE SCALE GENOMIC DNA]</scope>
    <source>
        <strain evidence="7">ATCC BAA-1232 / LMG 22953 / PM1</strain>
    </source>
</reference>
<dbReference type="Gene3D" id="1.10.10.60">
    <property type="entry name" value="Homeodomain-like"/>
    <property type="match status" value="1"/>
</dbReference>
<gene>
    <name evidence="6" type="ordered locus">Mpe_A3279</name>
</gene>
<protein>
    <submittedName>
        <fullName evidence="6">Transcriptional regulator, AraC family</fullName>
    </submittedName>
</protein>
<dbReference type="eggNOG" id="COG2207">
    <property type="taxonomic scope" value="Bacteria"/>
</dbReference>
<dbReference type="PRINTS" id="PR00032">
    <property type="entry name" value="HTHARAC"/>
</dbReference>
<keyword evidence="3" id="KW-0804">Transcription</keyword>
<keyword evidence="1" id="KW-0805">Transcription regulation</keyword>
<dbReference type="Pfam" id="PF14525">
    <property type="entry name" value="AraC_binding_2"/>
    <property type="match status" value="1"/>
</dbReference>
<dbReference type="InterPro" id="IPR050204">
    <property type="entry name" value="AraC_XylS_family_regulators"/>
</dbReference>
<dbReference type="GO" id="GO:0003700">
    <property type="term" value="F:DNA-binding transcription factor activity"/>
    <property type="evidence" value="ECO:0007669"/>
    <property type="project" value="InterPro"/>
</dbReference>
<dbReference type="PANTHER" id="PTHR46796">
    <property type="entry name" value="HTH-TYPE TRANSCRIPTIONAL ACTIVATOR RHAS-RELATED"/>
    <property type="match status" value="1"/>
</dbReference>
<dbReference type="PANTHER" id="PTHR46796:SF6">
    <property type="entry name" value="ARAC SUBFAMILY"/>
    <property type="match status" value="1"/>
</dbReference>
<dbReference type="SMART" id="SM00342">
    <property type="entry name" value="HTH_ARAC"/>
    <property type="match status" value="1"/>
</dbReference>
<dbReference type="Proteomes" id="UP000000366">
    <property type="component" value="Chromosome"/>
</dbReference>
<feature type="domain" description="HTH araC/xylS-type" evidence="5">
    <location>
        <begin position="213"/>
        <end position="314"/>
    </location>
</feature>
<dbReference type="InterPro" id="IPR035418">
    <property type="entry name" value="AraC-bd_2"/>
</dbReference>
<name>A2SKZ3_METPP</name>
<evidence type="ECO:0000256" key="1">
    <source>
        <dbReference type="ARBA" id="ARBA00023015"/>
    </source>
</evidence>
<organism evidence="6 7">
    <name type="scientific">Methylibium petroleiphilum (strain ATCC BAA-1232 / LMG 22953 / PM1)</name>
    <dbReference type="NCBI Taxonomy" id="420662"/>
    <lineage>
        <taxon>Bacteria</taxon>
        <taxon>Pseudomonadati</taxon>
        <taxon>Pseudomonadota</taxon>
        <taxon>Betaproteobacteria</taxon>
        <taxon>Burkholderiales</taxon>
        <taxon>Sphaerotilaceae</taxon>
        <taxon>Methylibium</taxon>
    </lineage>
</organism>
<dbReference type="SUPFAM" id="SSF46689">
    <property type="entry name" value="Homeodomain-like"/>
    <property type="match status" value="1"/>
</dbReference>
<dbReference type="STRING" id="420662.Mpe_A3279"/>
<evidence type="ECO:0000256" key="2">
    <source>
        <dbReference type="ARBA" id="ARBA00023125"/>
    </source>
</evidence>
<dbReference type="InterPro" id="IPR018060">
    <property type="entry name" value="HTH_AraC"/>
</dbReference>
<dbReference type="GO" id="GO:0043565">
    <property type="term" value="F:sequence-specific DNA binding"/>
    <property type="evidence" value="ECO:0007669"/>
    <property type="project" value="InterPro"/>
</dbReference>
<evidence type="ECO:0000256" key="3">
    <source>
        <dbReference type="ARBA" id="ARBA00023163"/>
    </source>
</evidence>
<dbReference type="PROSITE" id="PS01124">
    <property type="entry name" value="HTH_ARAC_FAMILY_2"/>
    <property type="match status" value="1"/>
</dbReference>
<dbReference type="Pfam" id="PF12833">
    <property type="entry name" value="HTH_18"/>
    <property type="match status" value="1"/>
</dbReference>
<proteinExistence type="predicted"/>